<proteinExistence type="predicted"/>
<gene>
    <name evidence="2" type="ORF">BEI_3627</name>
</gene>
<evidence type="ECO:0000313" key="2">
    <source>
        <dbReference type="EMBL" id="ATJ84614.1"/>
    </source>
</evidence>
<feature type="region of interest" description="Disordered" evidence="1">
    <location>
        <begin position="1"/>
        <end position="82"/>
    </location>
</feature>
<dbReference type="AlphaFoldDB" id="A0A291PCH9"/>
<name>A0A291PCH9_9GAMM</name>
<feature type="compositionally biased region" description="Gly residues" evidence="1">
    <location>
        <begin position="15"/>
        <end position="25"/>
    </location>
</feature>
<dbReference type="Proteomes" id="UP000219993">
    <property type="component" value="Chromosome"/>
</dbReference>
<evidence type="ECO:0000256" key="1">
    <source>
        <dbReference type="SAM" id="MobiDB-lite"/>
    </source>
</evidence>
<evidence type="ECO:0000313" key="3">
    <source>
        <dbReference type="Proteomes" id="UP000219993"/>
    </source>
</evidence>
<protein>
    <submittedName>
        <fullName evidence="2">Uncharacterized protein</fullName>
    </submittedName>
</protein>
<keyword evidence="3" id="KW-1185">Reference proteome</keyword>
<dbReference type="KEGG" id="hbe:BEI_3627"/>
<dbReference type="EMBL" id="CP021435">
    <property type="protein sequence ID" value="ATJ84614.1"/>
    <property type="molecule type" value="Genomic_DNA"/>
</dbReference>
<accession>A0A291PCH9</accession>
<feature type="compositionally biased region" description="Basic residues" evidence="1">
    <location>
        <begin position="41"/>
        <end position="52"/>
    </location>
</feature>
<feature type="compositionally biased region" description="Gly residues" evidence="1">
    <location>
        <begin position="73"/>
        <end position="82"/>
    </location>
</feature>
<reference evidence="2 3" key="1">
    <citation type="journal article" date="2017" name="Sci. Rep.">
        <title>Revealing the Saline Adaptation Strategies of the Halophilic Bacterium Halomonas beimenensis through High-throughput Omics and Transposon Mutagenesis Approaches.</title>
        <authorList>
            <person name="Chen Y.H."/>
            <person name="Lin S.S."/>
            <person name="Shyu Y.T."/>
        </authorList>
    </citation>
    <scope>NUCLEOTIDE SEQUENCE [LARGE SCALE GENOMIC DNA]</scope>
    <source>
        <strain evidence="2 3">NTU-111</strain>
    </source>
</reference>
<sequence>MAGHGLTPRVVMAAGGPGRPEGIGASGRDLNARRSSLDRHRTGHARAVRGHLARPSVPWTTGPVAEGPRSASAGGGFDKGGA</sequence>
<organism evidence="2 3">
    <name type="scientific">Halomonas beimenensis</name>
    <dbReference type="NCBI Taxonomy" id="475662"/>
    <lineage>
        <taxon>Bacteria</taxon>
        <taxon>Pseudomonadati</taxon>
        <taxon>Pseudomonadota</taxon>
        <taxon>Gammaproteobacteria</taxon>
        <taxon>Oceanospirillales</taxon>
        <taxon>Halomonadaceae</taxon>
        <taxon>Halomonas</taxon>
    </lineage>
</organism>
<feature type="compositionally biased region" description="Basic and acidic residues" evidence="1">
    <location>
        <begin position="30"/>
        <end position="40"/>
    </location>
</feature>